<name>A0A238Y9Z3_9BACT</name>
<keyword evidence="3" id="KW-1185">Reference proteome</keyword>
<evidence type="ECO:0000256" key="1">
    <source>
        <dbReference type="SAM" id="MobiDB-lite"/>
    </source>
</evidence>
<dbReference type="Proteomes" id="UP000198324">
    <property type="component" value="Unassembled WGS sequence"/>
</dbReference>
<protein>
    <submittedName>
        <fullName evidence="2">Uncharacterized protein</fullName>
    </submittedName>
</protein>
<gene>
    <name evidence="2" type="ORF">SAMN04488503_0817</name>
</gene>
<reference evidence="2 3" key="1">
    <citation type="submission" date="2017-06" db="EMBL/GenBank/DDBJ databases">
        <authorList>
            <person name="Kim H.J."/>
            <person name="Triplett B.A."/>
        </authorList>
    </citation>
    <scope>NUCLEOTIDE SEQUENCE [LARGE SCALE GENOMIC DNA]</scope>
    <source>
        <strain evidence="2 3">DSM 13116</strain>
    </source>
</reference>
<evidence type="ECO:0000313" key="3">
    <source>
        <dbReference type="Proteomes" id="UP000198324"/>
    </source>
</evidence>
<evidence type="ECO:0000313" key="2">
    <source>
        <dbReference type="EMBL" id="SNR67967.1"/>
    </source>
</evidence>
<dbReference type="EMBL" id="FZOC01000001">
    <property type="protein sequence ID" value="SNR67967.1"/>
    <property type="molecule type" value="Genomic_DNA"/>
</dbReference>
<feature type="region of interest" description="Disordered" evidence="1">
    <location>
        <begin position="1"/>
        <end position="22"/>
    </location>
</feature>
<sequence>MDRTPPATAAKPRHVTPASSTASVRGLAYTLFRHGRGLSHEESLRRMRASLPMGPDWPPKAA</sequence>
<accession>A0A238Y9Z3</accession>
<dbReference type="RefSeq" id="WP_089271949.1">
    <property type="nucleotide sequence ID" value="NZ_FZOC01000001.1"/>
</dbReference>
<organism evidence="2 3">
    <name type="scientific">Humidesulfovibrio mexicanus</name>
    <dbReference type="NCBI Taxonomy" id="147047"/>
    <lineage>
        <taxon>Bacteria</taxon>
        <taxon>Pseudomonadati</taxon>
        <taxon>Thermodesulfobacteriota</taxon>
        <taxon>Desulfovibrionia</taxon>
        <taxon>Desulfovibrionales</taxon>
        <taxon>Desulfovibrionaceae</taxon>
        <taxon>Humidesulfovibrio</taxon>
    </lineage>
</organism>
<dbReference type="AlphaFoldDB" id="A0A238Y9Z3"/>
<feature type="region of interest" description="Disordered" evidence="1">
    <location>
        <begin position="35"/>
        <end position="62"/>
    </location>
</feature>
<proteinExistence type="predicted"/>